<proteinExistence type="predicted"/>
<organism evidence="1 2">
    <name type="scientific">Staphylococcus pasteuri_A</name>
    <dbReference type="NCBI Taxonomy" id="3062664"/>
    <lineage>
        <taxon>Bacteria</taxon>
        <taxon>Bacillati</taxon>
        <taxon>Bacillota</taxon>
        <taxon>Bacilli</taxon>
        <taxon>Bacillales</taxon>
        <taxon>Staphylococcaceae</taxon>
        <taxon>Staphylococcus</taxon>
    </lineage>
</organism>
<name>A0AAW7YVJ3_9STAP</name>
<protein>
    <recommendedName>
        <fullName evidence="3">AsmA family protein</fullName>
    </recommendedName>
</protein>
<sequence length="85" mass="9142">IDGELQLNHLTLSPLLPFVNVLDELDGDINGLVKVSGKLKSPVLLGEVKLENGLVSGPDVPLTIEQLHTELSFDNQLARLNGGFN</sequence>
<accession>A0AAW7YVJ3</accession>
<comment type="caution">
    <text evidence="1">The sequence shown here is derived from an EMBL/GenBank/DDBJ whole genome shotgun (WGS) entry which is preliminary data.</text>
</comment>
<evidence type="ECO:0000313" key="1">
    <source>
        <dbReference type="EMBL" id="MDO6575324.1"/>
    </source>
</evidence>
<feature type="non-terminal residue" evidence="1">
    <location>
        <position position="85"/>
    </location>
</feature>
<reference evidence="1" key="1">
    <citation type="submission" date="2023-07" db="EMBL/GenBank/DDBJ databases">
        <title>Genome content predicts the carbon catabolic preferences of heterotrophic bacteria.</title>
        <authorList>
            <person name="Gralka M."/>
        </authorList>
    </citation>
    <scope>NUCLEOTIDE SEQUENCE</scope>
    <source>
        <strain evidence="1">E2R20</strain>
    </source>
</reference>
<gene>
    <name evidence="1" type="ORF">Q4528_14505</name>
</gene>
<dbReference type="AlphaFoldDB" id="A0AAW7YVJ3"/>
<evidence type="ECO:0000313" key="2">
    <source>
        <dbReference type="Proteomes" id="UP001170310"/>
    </source>
</evidence>
<dbReference type="EMBL" id="JAUOQO010000508">
    <property type="protein sequence ID" value="MDO6575324.1"/>
    <property type="molecule type" value="Genomic_DNA"/>
</dbReference>
<dbReference type="Proteomes" id="UP001170310">
    <property type="component" value="Unassembled WGS sequence"/>
</dbReference>
<evidence type="ECO:0008006" key="3">
    <source>
        <dbReference type="Google" id="ProtNLM"/>
    </source>
</evidence>
<feature type="non-terminal residue" evidence="1">
    <location>
        <position position="1"/>
    </location>
</feature>
<keyword evidence="2" id="KW-1185">Reference proteome</keyword>